<sequence length="219" mass="25550">MYNEKKQLVPCTAKIEITSVDKEVKKSNKQKRVQGQGEEEREREDNKSEMEDQDNDEKDRNVEELIRMEWKKMRRDIIEEMMGSRLKDVIKEIIEVEVAKCTKMLRKELRILKKELIKTKQENEQNKTKTEKKENKEGEQKERQKVMYSQIAKKSRKEEIIVLPVKEQTSDLTAGTIKRNNNIMELGVGVDNVVKDSKGKIILVFASATRNSEGAVNPL</sequence>
<proteinExistence type="predicted"/>
<evidence type="ECO:0000313" key="2">
    <source>
        <dbReference type="EMBL" id="CAL1672605.1"/>
    </source>
</evidence>
<accession>A0AAV2MYW7</accession>
<feature type="region of interest" description="Disordered" evidence="1">
    <location>
        <begin position="20"/>
        <end position="61"/>
    </location>
</feature>
<organism evidence="2 3">
    <name type="scientific">Lasius platythorax</name>
    <dbReference type="NCBI Taxonomy" id="488582"/>
    <lineage>
        <taxon>Eukaryota</taxon>
        <taxon>Metazoa</taxon>
        <taxon>Ecdysozoa</taxon>
        <taxon>Arthropoda</taxon>
        <taxon>Hexapoda</taxon>
        <taxon>Insecta</taxon>
        <taxon>Pterygota</taxon>
        <taxon>Neoptera</taxon>
        <taxon>Endopterygota</taxon>
        <taxon>Hymenoptera</taxon>
        <taxon>Apocrita</taxon>
        <taxon>Aculeata</taxon>
        <taxon>Formicoidea</taxon>
        <taxon>Formicidae</taxon>
        <taxon>Formicinae</taxon>
        <taxon>Lasius</taxon>
        <taxon>Lasius</taxon>
    </lineage>
</organism>
<evidence type="ECO:0000313" key="3">
    <source>
        <dbReference type="Proteomes" id="UP001497644"/>
    </source>
</evidence>
<keyword evidence="3" id="KW-1185">Reference proteome</keyword>
<name>A0AAV2MYW7_9HYME</name>
<dbReference type="EMBL" id="CAXIPU020000727">
    <property type="protein sequence ID" value="CAL1672605.1"/>
    <property type="molecule type" value="Genomic_DNA"/>
</dbReference>
<reference evidence="2" key="1">
    <citation type="submission" date="2024-04" db="EMBL/GenBank/DDBJ databases">
        <authorList>
            <consortium name="Molecular Ecology Group"/>
        </authorList>
    </citation>
    <scope>NUCLEOTIDE SEQUENCE</scope>
</reference>
<protein>
    <submittedName>
        <fullName evidence="2">Uncharacterized protein</fullName>
    </submittedName>
</protein>
<comment type="caution">
    <text evidence="2">The sequence shown here is derived from an EMBL/GenBank/DDBJ whole genome shotgun (WGS) entry which is preliminary data.</text>
</comment>
<feature type="compositionally biased region" description="Basic and acidic residues" evidence="1">
    <location>
        <begin position="38"/>
        <end position="50"/>
    </location>
</feature>
<feature type="region of interest" description="Disordered" evidence="1">
    <location>
        <begin position="122"/>
        <end position="144"/>
    </location>
</feature>
<dbReference type="Proteomes" id="UP001497644">
    <property type="component" value="Unassembled WGS sequence"/>
</dbReference>
<gene>
    <name evidence="2" type="ORF">LPLAT_LOCUS9511</name>
</gene>
<dbReference type="AlphaFoldDB" id="A0AAV2MYW7"/>
<evidence type="ECO:0000256" key="1">
    <source>
        <dbReference type="SAM" id="MobiDB-lite"/>
    </source>
</evidence>